<feature type="coiled-coil region" evidence="1">
    <location>
        <begin position="189"/>
        <end position="328"/>
    </location>
</feature>
<name>A0AAD5XKY5_9FUNG</name>
<reference evidence="3" key="1">
    <citation type="submission" date="2020-05" db="EMBL/GenBank/DDBJ databases">
        <title>Phylogenomic resolution of chytrid fungi.</title>
        <authorList>
            <person name="Stajich J.E."/>
            <person name="Amses K."/>
            <person name="Simmons R."/>
            <person name="Seto K."/>
            <person name="Myers J."/>
            <person name="Bonds A."/>
            <person name="Quandt C.A."/>
            <person name="Barry K."/>
            <person name="Liu P."/>
            <person name="Grigoriev I."/>
            <person name="Longcore J.E."/>
            <person name="James T.Y."/>
        </authorList>
    </citation>
    <scope>NUCLEOTIDE SEQUENCE</scope>
    <source>
        <strain evidence="3">JEL0513</strain>
    </source>
</reference>
<keyword evidence="1" id="KW-0175">Coiled coil</keyword>
<comment type="caution">
    <text evidence="3">The sequence shown here is derived from an EMBL/GenBank/DDBJ whole genome shotgun (WGS) entry which is preliminary data.</text>
</comment>
<feature type="compositionally biased region" description="Polar residues" evidence="2">
    <location>
        <begin position="76"/>
        <end position="90"/>
    </location>
</feature>
<feature type="compositionally biased region" description="Polar residues" evidence="2">
    <location>
        <begin position="22"/>
        <end position="33"/>
    </location>
</feature>
<proteinExistence type="predicted"/>
<keyword evidence="4" id="KW-1185">Reference proteome</keyword>
<evidence type="ECO:0000256" key="2">
    <source>
        <dbReference type="SAM" id="MobiDB-lite"/>
    </source>
</evidence>
<gene>
    <name evidence="3" type="ORF">HK100_008261</name>
</gene>
<sequence length="838" mass="96329">MNKETQAREDRIKELEAILSRSPDQNVQSSKSVPASPPLISKSASVVPVSSQSPKLLQKPSDKNLYSVTERDHFSHNQNVGKRFTSSGKNPDSARRPKANSFTLSSSTVNANTSWIPLVSRDFKGKPKNAIPATDKALLQILEEEQSKYSALDQTYHALLSEVKALQTAHIHEIRAADKRADTEISKANATALEKAEEAQTTLQDLKRLQTRFENLNKSREAEAIRFEFQHSRLAAQVKELTDKCQVLERLVEELKDAKQDLLDKIEKREAEMKKLILMYKDRENDISVERESRMKVELHILKLDQNMEQKETEIRILKEQLSDKSATAEDAVKFKEALSNSCKEVEQLSSREKMYLQEIESASSRERQLFQKLDELNASFQKVSADFDRSHAKDLAKSKEIEILKQNESKLKIELNSTYQTNRAQADDIVTLKKNIRQSQSDCTSLSNELADLHAFTSELKIQLKTKTEEVNSFRQLEIQLRKDVQTLKSELYTTQDDYASLQSQLLEVAKRLEMEVQSKSDIKNENAEKITSITDKIYEMQRILANTQSALENSQQREKMLRATLQQKDVTLDDQQHQLQEMERKIVELRAMIGQNEIVIETLKAKKKEDLIIIQEKFMAARQIMEQDVNTLKTQLSAKNVQCNAMSEEMNRMNFEISELSTEKFKIEMKLTDMSSNETTQSRNISTLQQQLRIKEQEINVMSIKQQALLEQIRVLDEELHSHRNLNLQKEGELQRIQNNVSEMNRKLREQVGVFLERSEMESNIGSSLPPSPFMQKKPNVPLRQFSFESGQNLQPDQKSIIGMDDLDSDLQNFLQQRNDYLPNPADSILAPNALK</sequence>
<accession>A0AAD5XKY5</accession>
<feature type="compositionally biased region" description="Low complexity" evidence="2">
    <location>
        <begin position="41"/>
        <end position="55"/>
    </location>
</feature>
<feature type="region of interest" description="Disordered" evidence="2">
    <location>
        <begin position="18"/>
        <end position="104"/>
    </location>
</feature>
<protein>
    <submittedName>
        <fullName evidence="3">Uncharacterized protein</fullName>
    </submittedName>
</protein>
<dbReference type="Proteomes" id="UP001211907">
    <property type="component" value="Unassembled WGS sequence"/>
</dbReference>
<feature type="coiled-coil region" evidence="1">
    <location>
        <begin position="567"/>
        <end position="594"/>
    </location>
</feature>
<evidence type="ECO:0000313" key="4">
    <source>
        <dbReference type="Proteomes" id="UP001211907"/>
    </source>
</evidence>
<evidence type="ECO:0000256" key="1">
    <source>
        <dbReference type="SAM" id="Coils"/>
    </source>
</evidence>
<evidence type="ECO:0000313" key="3">
    <source>
        <dbReference type="EMBL" id="KAJ3143142.1"/>
    </source>
</evidence>
<organism evidence="3 4">
    <name type="scientific">Physocladia obscura</name>
    <dbReference type="NCBI Taxonomy" id="109957"/>
    <lineage>
        <taxon>Eukaryota</taxon>
        <taxon>Fungi</taxon>
        <taxon>Fungi incertae sedis</taxon>
        <taxon>Chytridiomycota</taxon>
        <taxon>Chytridiomycota incertae sedis</taxon>
        <taxon>Chytridiomycetes</taxon>
        <taxon>Chytridiales</taxon>
        <taxon>Chytriomycetaceae</taxon>
        <taxon>Physocladia</taxon>
    </lineage>
</organism>
<dbReference type="Gene3D" id="6.10.250.3110">
    <property type="match status" value="1"/>
</dbReference>
<dbReference type="EMBL" id="JADGJH010000004">
    <property type="protein sequence ID" value="KAJ3143142.1"/>
    <property type="molecule type" value="Genomic_DNA"/>
</dbReference>
<feature type="coiled-coil region" evidence="1">
    <location>
        <begin position="645"/>
        <end position="749"/>
    </location>
</feature>
<dbReference type="AlphaFoldDB" id="A0AAD5XKY5"/>